<dbReference type="PANTHER" id="PTHR11132">
    <property type="entry name" value="SOLUTE CARRIER FAMILY 35"/>
    <property type="match status" value="1"/>
</dbReference>
<evidence type="ECO:0000259" key="6">
    <source>
        <dbReference type="Pfam" id="PF03151"/>
    </source>
</evidence>
<keyword evidence="4 5" id="KW-0472">Membrane</keyword>
<evidence type="ECO:0000256" key="1">
    <source>
        <dbReference type="ARBA" id="ARBA00004141"/>
    </source>
</evidence>
<feature type="transmembrane region" description="Helical" evidence="5">
    <location>
        <begin position="137"/>
        <end position="154"/>
    </location>
</feature>
<keyword evidence="2 5" id="KW-0812">Transmembrane</keyword>
<feature type="transmembrane region" description="Helical" evidence="5">
    <location>
        <begin position="262"/>
        <end position="284"/>
    </location>
</feature>
<dbReference type="EMBL" id="CADEPI010000122">
    <property type="protein sequence ID" value="CAB3375963.1"/>
    <property type="molecule type" value="Genomic_DNA"/>
</dbReference>
<evidence type="ECO:0000313" key="7">
    <source>
        <dbReference type="EMBL" id="CAB3375963.1"/>
    </source>
</evidence>
<keyword evidence="3 5" id="KW-1133">Transmembrane helix</keyword>
<feature type="domain" description="Sugar phosphate transporter" evidence="6">
    <location>
        <begin position="51"/>
        <end position="334"/>
    </location>
</feature>
<dbReference type="Proteomes" id="UP000494165">
    <property type="component" value="Unassembled WGS sequence"/>
</dbReference>
<feature type="transmembrane region" description="Helical" evidence="5">
    <location>
        <begin position="46"/>
        <end position="67"/>
    </location>
</feature>
<name>A0A8S1DDQ8_9INSE</name>
<feature type="transmembrane region" description="Helical" evidence="5">
    <location>
        <begin position="296"/>
        <end position="316"/>
    </location>
</feature>
<dbReference type="InterPro" id="IPR050186">
    <property type="entry name" value="TPT_transporter"/>
</dbReference>
<organism evidence="7 8">
    <name type="scientific">Cloeon dipterum</name>
    <dbReference type="NCBI Taxonomy" id="197152"/>
    <lineage>
        <taxon>Eukaryota</taxon>
        <taxon>Metazoa</taxon>
        <taxon>Ecdysozoa</taxon>
        <taxon>Arthropoda</taxon>
        <taxon>Hexapoda</taxon>
        <taxon>Insecta</taxon>
        <taxon>Pterygota</taxon>
        <taxon>Palaeoptera</taxon>
        <taxon>Ephemeroptera</taxon>
        <taxon>Pisciforma</taxon>
        <taxon>Baetidae</taxon>
        <taxon>Cloeon</taxon>
    </lineage>
</organism>
<feature type="transmembrane region" description="Helical" evidence="5">
    <location>
        <begin position="322"/>
        <end position="339"/>
    </location>
</feature>
<dbReference type="OrthoDB" id="417037at2759"/>
<evidence type="ECO:0000256" key="5">
    <source>
        <dbReference type="SAM" id="Phobius"/>
    </source>
</evidence>
<dbReference type="Pfam" id="PF03151">
    <property type="entry name" value="TPT"/>
    <property type="match status" value="1"/>
</dbReference>
<evidence type="ECO:0000256" key="3">
    <source>
        <dbReference type="ARBA" id="ARBA00022989"/>
    </source>
</evidence>
<feature type="transmembrane region" description="Helical" evidence="5">
    <location>
        <begin position="212"/>
        <end position="235"/>
    </location>
</feature>
<comment type="subcellular location">
    <subcellularLocation>
        <location evidence="1">Membrane</location>
        <topology evidence="1">Multi-pass membrane protein</topology>
    </subcellularLocation>
</comment>
<protein>
    <recommendedName>
        <fullName evidence="6">Sugar phosphate transporter domain-containing protein</fullName>
    </recommendedName>
</protein>
<dbReference type="GO" id="GO:0016020">
    <property type="term" value="C:membrane"/>
    <property type="evidence" value="ECO:0007669"/>
    <property type="project" value="UniProtKB-SubCell"/>
</dbReference>
<reference evidence="7 8" key="1">
    <citation type="submission" date="2020-04" db="EMBL/GenBank/DDBJ databases">
        <authorList>
            <person name="Alioto T."/>
            <person name="Alioto T."/>
            <person name="Gomez Garrido J."/>
        </authorList>
    </citation>
    <scope>NUCLEOTIDE SEQUENCE [LARGE SCALE GENOMIC DNA]</scope>
</reference>
<dbReference type="InterPro" id="IPR004853">
    <property type="entry name" value="Sugar_P_trans_dom"/>
</dbReference>
<feature type="transmembrane region" description="Helical" evidence="5">
    <location>
        <begin position="74"/>
        <end position="93"/>
    </location>
</feature>
<evidence type="ECO:0000313" key="8">
    <source>
        <dbReference type="Proteomes" id="UP000494165"/>
    </source>
</evidence>
<accession>A0A8S1DDQ8</accession>
<keyword evidence="8" id="KW-1185">Reference proteome</keyword>
<evidence type="ECO:0000256" key="4">
    <source>
        <dbReference type="ARBA" id="ARBA00023136"/>
    </source>
</evidence>
<feature type="transmembrane region" description="Helical" evidence="5">
    <location>
        <begin position="105"/>
        <end position="125"/>
    </location>
</feature>
<dbReference type="AlphaFoldDB" id="A0A8S1DDQ8"/>
<gene>
    <name evidence="7" type="ORF">CLODIP_2_CD14188</name>
</gene>
<proteinExistence type="predicted"/>
<sequence>MQQGDGQGLVPLLARAAFEGSSESKPQGTRGGAGQQSTWGQRVGSAVLYCAASLLITLSNKIVLTSFDFPSAELLGLCQLAATVAVLTLGRLLKVVRVPPLSGAVLRVAWPLPCLFLANLLFGLAGTKSLSLPIFIALRRFTIVMTLLAEVVLLRTVPPASVQLSVLVMTAGSLLAALSDLNATLAGAAFVMANNACSAVQGACVKRCLPHLGSIGVLFFNATVSLPAVLLLVLANSSADKTGAASLHSVLMEFDGWSDWRFIGAFTISCMMGVALQMGALLCVDHNSALTASIMGSVKNVCVTYVGMFVGGDYLFTPANFVGINVSVLGTLTYLWLTFRK</sequence>
<evidence type="ECO:0000256" key="2">
    <source>
        <dbReference type="ARBA" id="ARBA00022692"/>
    </source>
</evidence>
<comment type="caution">
    <text evidence="7">The sequence shown here is derived from an EMBL/GenBank/DDBJ whole genome shotgun (WGS) entry which is preliminary data.</text>
</comment>
<feature type="transmembrane region" description="Helical" evidence="5">
    <location>
        <begin position="166"/>
        <end position="191"/>
    </location>
</feature>